<feature type="region of interest" description="Disordered" evidence="1">
    <location>
        <begin position="1"/>
        <end position="59"/>
    </location>
</feature>
<feature type="compositionally biased region" description="Basic residues" evidence="1">
    <location>
        <begin position="11"/>
        <end position="27"/>
    </location>
</feature>
<organism evidence="2 3">
    <name type="scientific">Toxocara canis</name>
    <name type="common">Canine roundworm</name>
    <dbReference type="NCBI Taxonomy" id="6265"/>
    <lineage>
        <taxon>Eukaryota</taxon>
        <taxon>Metazoa</taxon>
        <taxon>Ecdysozoa</taxon>
        <taxon>Nematoda</taxon>
        <taxon>Chromadorea</taxon>
        <taxon>Rhabditida</taxon>
        <taxon>Spirurina</taxon>
        <taxon>Ascaridomorpha</taxon>
        <taxon>Ascaridoidea</taxon>
        <taxon>Toxocaridae</taxon>
        <taxon>Toxocara</taxon>
    </lineage>
</organism>
<keyword evidence="3" id="KW-1185">Reference proteome</keyword>
<evidence type="ECO:0000313" key="3">
    <source>
        <dbReference type="Proteomes" id="UP000031036"/>
    </source>
</evidence>
<feature type="compositionally biased region" description="Basic and acidic residues" evidence="1">
    <location>
        <begin position="28"/>
        <end position="40"/>
    </location>
</feature>
<evidence type="ECO:0000256" key="1">
    <source>
        <dbReference type="SAM" id="MobiDB-lite"/>
    </source>
</evidence>
<proteinExistence type="predicted"/>
<gene>
    <name evidence="2" type="ORF">Tcan_16301</name>
</gene>
<dbReference type="EMBL" id="JPKZ01000324">
    <property type="protein sequence ID" value="KHN87859.1"/>
    <property type="molecule type" value="Genomic_DNA"/>
</dbReference>
<dbReference type="AlphaFoldDB" id="A0A0B2W2H2"/>
<protein>
    <submittedName>
        <fullName evidence="2">Uncharacterized protein</fullName>
    </submittedName>
</protein>
<accession>A0A0B2W2H2</accession>
<reference evidence="2 3" key="1">
    <citation type="submission" date="2014-11" db="EMBL/GenBank/DDBJ databases">
        <title>Genetic blueprint of the zoonotic pathogen Toxocara canis.</title>
        <authorList>
            <person name="Zhu X.-Q."/>
            <person name="Korhonen P.K."/>
            <person name="Cai H."/>
            <person name="Young N.D."/>
            <person name="Nejsum P."/>
            <person name="von Samson-Himmelstjerna G."/>
            <person name="Boag P.R."/>
            <person name="Tan P."/>
            <person name="Li Q."/>
            <person name="Min J."/>
            <person name="Yang Y."/>
            <person name="Wang X."/>
            <person name="Fang X."/>
            <person name="Hall R.S."/>
            <person name="Hofmann A."/>
            <person name="Sternberg P.W."/>
            <person name="Jex A.R."/>
            <person name="Gasser R.B."/>
        </authorList>
    </citation>
    <scope>NUCLEOTIDE SEQUENCE [LARGE SCALE GENOMIC DNA]</scope>
    <source>
        <strain evidence="2">PN_DK_2014</strain>
    </source>
</reference>
<name>A0A0B2W2H2_TOXCA</name>
<dbReference type="OrthoDB" id="10428391at2759"/>
<comment type="caution">
    <text evidence="2">The sequence shown here is derived from an EMBL/GenBank/DDBJ whole genome shotgun (WGS) entry which is preliminary data.</text>
</comment>
<dbReference type="Proteomes" id="UP000031036">
    <property type="component" value="Unassembled WGS sequence"/>
</dbReference>
<evidence type="ECO:0000313" key="2">
    <source>
        <dbReference type="EMBL" id="KHN87859.1"/>
    </source>
</evidence>
<sequence length="119" mass="13670">MINVHAESNQKHQHMHTHRSPTHQRSRAPRERTSSVDSEKLSVSSSSVPEQRQRGFSISEMLGRRTSIEDAYKRYAGFTTNGDGFHREDYVKPVDVMKHYGIDGQGNTIEKHDQGYFLP</sequence>